<dbReference type="Pfam" id="PF20403">
    <property type="entry name" value="DUF6693"/>
    <property type="match status" value="1"/>
</dbReference>
<feature type="transmembrane region" description="Helical" evidence="1">
    <location>
        <begin position="79"/>
        <end position="99"/>
    </location>
</feature>
<organism evidence="2 3">
    <name type="scientific">Orrella marina</name>
    <dbReference type="NCBI Taxonomy" id="2163011"/>
    <lineage>
        <taxon>Bacteria</taxon>
        <taxon>Pseudomonadati</taxon>
        <taxon>Pseudomonadota</taxon>
        <taxon>Betaproteobacteria</taxon>
        <taxon>Burkholderiales</taxon>
        <taxon>Alcaligenaceae</taxon>
        <taxon>Orrella</taxon>
    </lineage>
</organism>
<dbReference type="RefSeq" id="WP_108620406.1">
    <property type="nucleotide sequence ID" value="NZ_CP028901.1"/>
</dbReference>
<dbReference type="EMBL" id="CP028901">
    <property type="protein sequence ID" value="AWB32975.1"/>
    <property type="molecule type" value="Genomic_DNA"/>
</dbReference>
<keyword evidence="1" id="KW-0812">Transmembrane</keyword>
<keyword evidence="1" id="KW-1133">Transmembrane helix</keyword>
<keyword evidence="3" id="KW-1185">Reference proteome</keyword>
<reference evidence="2 3" key="1">
    <citation type="submission" date="2018-04" db="EMBL/GenBank/DDBJ databases">
        <title>Bordetella sp. HZ20 isolated from seawater.</title>
        <authorList>
            <person name="Sun C."/>
        </authorList>
    </citation>
    <scope>NUCLEOTIDE SEQUENCE [LARGE SCALE GENOMIC DNA]</scope>
    <source>
        <strain evidence="2 3">HZ20</strain>
    </source>
</reference>
<evidence type="ECO:0008006" key="4">
    <source>
        <dbReference type="Google" id="ProtNLM"/>
    </source>
</evidence>
<evidence type="ECO:0000313" key="3">
    <source>
        <dbReference type="Proteomes" id="UP000244571"/>
    </source>
</evidence>
<gene>
    <name evidence="2" type="ORF">DBV39_03750</name>
</gene>
<keyword evidence="1" id="KW-0472">Membrane</keyword>
<evidence type="ECO:0000313" key="2">
    <source>
        <dbReference type="EMBL" id="AWB32975.1"/>
    </source>
</evidence>
<name>A0A2R4XGQ2_9BURK</name>
<evidence type="ECO:0000256" key="1">
    <source>
        <dbReference type="SAM" id="Phobius"/>
    </source>
</evidence>
<proteinExistence type="predicted"/>
<dbReference type="Proteomes" id="UP000244571">
    <property type="component" value="Chromosome"/>
</dbReference>
<accession>A0A2R4XGQ2</accession>
<protein>
    <recommendedName>
        <fullName evidence="4">DUF898 family protein</fullName>
    </recommendedName>
</protein>
<dbReference type="AlphaFoldDB" id="A0A2R4XGQ2"/>
<dbReference type="KEGG" id="boz:DBV39_03750"/>
<feature type="transmembrane region" description="Helical" evidence="1">
    <location>
        <begin position="20"/>
        <end position="44"/>
    </location>
</feature>
<dbReference type="OrthoDB" id="6444713at2"/>
<dbReference type="InterPro" id="IPR046515">
    <property type="entry name" value="DUF6693"/>
</dbReference>
<sequence>MQQAFPTLQLKTELPFIDIFAHLIIWLLLILVTLGLAVFVFPYYMQKLVLNQTYAYDANNIKVGRLHCTIDLASIIGNVIIWTILSILTLGLAYFVFLYKISAHCSNHTRIVPLDSRLQQAG</sequence>